<dbReference type="Proteomes" id="UP000679691">
    <property type="component" value="Unassembled WGS sequence"/>
</dbReference>
<accession>A0A8T4HDP3</accession>
<proteinExistence type="predicted"/>
<reference evidence="1" key="1">
    <citation type="submission" date="2021-03" db="EMBL/GenBank/DDBJ databases">
        <authorList>
            <person name="Lu T."/>
            <person name="Wang Q."/>
            <person name="Han X."/>
        </authorList>
    </citation>
    <scope>NUCLEOTIDE SEQUENCE</scope>
    <source>
        <strain evidence="1">WQ 2009</strain>
    </source>
</reference>
<organism evidence="1 2">
    <name type="scientific">Rhinopithecimicrobium faecis</name>
    <dbReference type="NCBI Taxonomy" id="2820698"/>
    <lineage>
        <taxon>Bacteria</taxon>
        <taxon>Pseudomonadati</taxon>
        <taxon>Bacteroidota</taxon>
        <taxon>Sphingobacteriia</taxon>
        <taxon>Sphingobacteriales</taxon>
        <taxon>Sphingobacteriaceae</taxon>
        <taxon>Rhinopithecimicrobium</taxon>
    </lineage>
</organism>
<comment type="caution">
    <text evidence="1">The sequence shown here is derived from an EMBL/GenBank/DDBJ whole genome shotgun (WGS) entry which is preliminary data.</text>
</comment>
<dbReference type="AlphaFoldDB" id="A0A8T4HDP3"/>
<sequence>MSLPFSALVKYILPDFLVDNFELVAIHEIAEVLHITLEERNEIPAEYIGQKLISKGFFKDAHLQDFPMRGQVVMLNIKRRRWYNEETESVVYRDWNLVAKGTRMTQEFADFLKEVNQYEPE</sequence>
<protein>
    <submittedName>
        <fullName evidence="1">Transposase</fullName>
    </submittedName>
</protein>
<keyword evidence="2" id="KW-1185">Reference proteome</keyword>
<dbReference type="EMBL" id="JAGKSB010000029">
    <property type="protein sequence ID" value="MBP3944583.1"/>
    <property type="molecule type" value="Genomic_DNA"/>
</dbReference>
<name>A0A8T4HDP3_9SPHI</name>
<evidence type="ECO:0000313" key="2">
    <source>
        <dbReference type="Proteomes" id="UP000679691"/>
    </source>
</evidence>
<evidence type="ECO:0000313" key="1">
    <source>
        <dbReference type="EMBL" id="MBP3944583.1"/>
    </source>
</evidence>
<gene>
    <name evidence="1" type="ORF">J5U18_13680</name>
</gene>
<dbReference type="RefSeq" id="WP_353548095.1">
    <property type="nucleotide sequence ID" value="NZ_JAGKSB010000029.1"/>
</dbReference>